<sequence>MDLGIDRQALVPVVQQIVSAVAEWIRKSGVSPGTRLPSIRQLALDNLLSQSSVIEAFERMVAQGVLASKQGAGFVVARPPTVQEYHWYEGAEREWGDFTDSCMDRTHG</sequence>
<name>A0ACA7P3Z6_9PSED</name>
<dbReference type="EMBL" id="CP006852">
    <property type="protein sequence ID" value="AHC34591.1"/>
    <property type="molecule type" value="Genomic_DNA"/>
</dbReference>
<keyword evidence="2" id="KW-1185">Reference proteome</keyword>
<dbReference type="Proteomes" id="UP000018725">
    <property type="component" value="Chromosome"/>
</dbReference>
<organism evidence="1 2">
    <name type="scientific">Pseudomonas gorinensis</name>
    <dbReference type="NCBI Taxonomy" id="3240790"/>
    <lineage>
        <taxon>Bacteria</taxon>
        <taxon>Pseudomonadati</taxon>
        <taxon>Pseudomonadota</taxon>
        <taxon>Gammaproteobacteria</taxon>
        <taxon>Pseudomonadales</taxon>
        <taxon>Pseudomonadaceae</taxon>
        <taxon>Pseudomonas</taxon>
    </lineage>
</organism>
<gene>
    <name evidence="1" type="ORF">U771_10245</name>
</gene>
<evidence type="ECO:0000313" key="1">
    <source>
        <dbReference type="EMBL" id="AHC34591.1"/>
    </source>
</evidence>
<evidence type="ECO:0000313" key="2">
    <source>
        <dbReference type="Proteomes" id="UP000018725"/>
    </source>
</evidence>
<proteinExistence type="predicted"/>
<protein>
    <submittedName>
        <fullName evidence="1">Uncharacterized protein</fullName>
    </submittedName>
</protein>
<reference evidence="1 2" key="1">
    <citation type="journal article" date="2014" name="Genome Announc.">
        <title>Complete Genome Sequence of Pseudomonas sp. Strain TKP, Isolated from a gamma-Hexachlorocyclohexane-Degrading Mixed Culture.</title>
        <authorList>
            <person name="Ohtsubo Y."/>
            <person name="Kishida K."/>
            <person name="Sato T."/>
            <person name="Tabata M."/>
            <person name="Kawasumi T."/>
            <person name="Ogura Y."/>
            <person name="Hayashi T."/>
            <person name="Tsuda M."/>
            <person name="Nagata Y."/>
        </authorList>
    </citation>
    <scope>NUCLEOTIDE SEQUENCE [LARGE SCALE GENOMIC DNA]</scope>
    <source>
        <strain evidence="1 2">TKP</strain>
    </source>
</reference>
<accession>A0ACA7P3Z6</accession>